<dbReference type="AlphaFoldDB" id="A0A0J8WUS4"/>
<keyword evidence="7" id="KW-1185">Reference proteome</keyword>
<name>A0A0J8WUS4_9MYCO</name>
<dbReference type="Proteomes" id="UP000193811">
    <property type="component" value="Unassembled WGS sequence"/>
</dbReference>
<sequence length="90" mass="8748">MLKSIAISAVAAGALGLAALGIGSGVANAAPSPVVGSAVGWAEHPHWGYGPGPWVPPPPPPAYGAGWGYGGYGPPSICATGPFRLVQVCS</sequence>
<evidence type="ECO:0000313" key="4">
    <source>
        <dbReference type="EMBL" id="ORV26337.1"/>
    </source>
</evidence>
<dbReference type="EMBL" id="LFOD01000018">
    <property type="protein sequence ID" value="KMV16744.1"/>
    <property type="molecule type" value="Genomic_DNA"/>
</dbReference>
<reference evidence="2 6" key="1">
    <citation type="submission" date="2015-03" db="EMBL/GenBank/DDBJ databases">
        <authorList>
            <person name="Murphy D."/>
        </authorList>
    </citation>
    <scope>NUCLEOTIDE SEQUENCE [LARGE SCALE GENOMIC DNA]</scope>
    <source>
        <strain evidence="2 6">D16</strain>
    </source>
</reference>
<dbReference type="GeneID" id="44296948"/>
<evidence type="ECO:0000313" key="5">
    <source>
        <dbReference type="Proteomes" id="UP000037594"/>
    </source>
</evidence>
<dbReference type="EMBL" id="LQOP01000016">
    <property type="protein sequence ID" value="ORV26337.1"/>
    <property type="molecule type" value="Genomic_DNA"/>
</dbReference>
<protein>
    <recommendedName>
        <fullName evidence="8">Sulfur globule protein</fullName>
    </recommendedName>
</protein>
<evidence type="ECO:0000256" key="1">
    <source>
        <dbReference type="SAM" id="SignalP"/>
    </source>
</evidence>
<keyword evidence="1" id="KW-0732">Signal</keyword>
<feature type="signal peptide" evidence="1">
    <location>
        <begin position="1"/>
        <end position="29"/>
    </location>
</feature>
<evidence type="ECO:0000313" key="3">
    <source>
        <dbReference type="EMBL" id="KMV16744.1"/>
    </source>
</evidence>
<reference evidence="4 7" key="3">
    <citation type="submission" date="2016-01" db="EMBL/GenBank/DDBJ databases">
        <title>The new phylogeny of the genus Mycobacterium.</title>
        <authorList>
            <person name="Tarcisio F."/>
            <person name="Conor M."/>
            <person name="Antonella G."/>
            <person name="Elisabetta G."/>
            <person name="Giulia F.S."/>
            <person name="Sara T."/>
            <person name="Anna F."/>
            <person name="Clotilde B."/>
            <person name="Roberto B."/>
            <person name="Veronica D.S."/>
            <person name="Fabio R."/>
            <person name="Monica P."/>
            <person name="Olivier J."/>
            <person name="Enrico T."/>
            <person name="Nicola S."/>
        </authorList>
    </citation>
    <scope>NUCLEOTIDE SEQUENCE [LARGE SCALE GENOMIC DNA]</scope>
    <source>
        <strain evidence="4 7">CCUG 50187</strain>
    </source>
</reference>
<accession>A0A0J8WUS4</accession>
<feature type="chain" id="PRO_5015041626" description="Sulfur globule protein" evidence="1">
    <location>
        <begin position="30"/>
        <end position="90"/>
    </location>
</feature>
<evidence type="ECO:0008006" key="8">
    <source>
        <dbReference type="Google" id="ProtNLM"/>
    </source>
</evidence>
<dbReference type="EMBL" id="CTEF01000001">
    <property type="protein sequence ID" value="CQD04149.1"/>
    <property type="molecule type" value="Genomic_DNA"/>
</dbReference>
<evidence type="ECO:0000313" key="2">
    <source>
        <dbReference type="EMBL" id="CQD04149.1"/>
    </source>
</evidence>
<dbReference type="RefSeq" id="WP_019345960.1">
    <property type="nucleotide sequence ID" value="NZ_AGSZ01000336.1"/>
</dbReference>
<gene>
    <name evidence="3" type="ORF">ACT17_19030</name>
    <name evidence="4" type="ORF">AWB98_15905</name>
    <name evidence="2" type="ORF">BN970_00654</name>
</gene>
<organism evidence="3 5">
    <name type="scientific">Mycolicibacterium conceptionense</name>
    <dbReference type="NCBI Taxonomy" id="451644"/>
    <lineage>
        <taxon>Bacteria</taxon>
        <taxon>Bacillati</taxon>
        <taxon>Actinomycetota</taxon>
        <taxon>Actinomycetes</taxon>
        <taxon>Mycobacteriales</taxon>
        <taxon>Mycobacteriaceae</taxon>
        <taxon>Mycolicibacterium</taxon>
    </lineage>
</organism>
<evidence type="ECO:0000313" key="7">
    <source>
        <dbReference type="Proteomes" id="UP000193811"/>
    </source>
</evidence>
<dbReference type="Proteomes" id="UP000037594">
    <property type="component" value="Unassembled WGS sequence"/>
</dbReference>
<proteinExistence type="predicted"/>
<dbReference type="PATRIC" id="fig|451644.5.peg.3930"/>
<reference evidence="3 5" key="2">
    <citation type="submission" date="2015-06" db="EMBL/GenBank/DDBJ databases">
        <title>Genome sequence of Mycobacterium conceptionense strain MLE.</title>
        <authorList>
            <person name="Greninger A.L."/>
            <person name="Cunningham G."/>
            <person name="Chiu C.Y."/>
            <person name="Miller S."/>
        </authorList>
    </citation>
    <scope>NUCLEOTIDE SEQUENCE [LARGE SCALE GENOMIC DNA]</scope>
    <source>
        <strain evidence="3 5">MLE</strain>
    </source>
</reference>
<evidence type="ECO:0000313" key="6">
    <source>
        <dbReference type="Proteomes" id="UP000182227"/>
    </source>
</evidence>
<dbReference type="Proteomes" id="UP000182227">
    <property type="component" value="Unassembled WGS sequence"/>
</dbReference>